<organism evidence="9 10">
    <name type="scientific">Caminicella sporogenes DSM 14501</name>
    <dbReference type="NCBI Taxonomy" id="1121266"/>
    <lineage>
        <taxon>Bacteria</taxon>
        <taxon>Bacillati</taxon>
        <taxon>Bacillota</taxon>
        <taxon>Clostridia</taxon>
        <taxon>Peptostreptococcales</taxon>
        <taxon>Caminicellaceae</taxon>
        <taxon>Caminicella</taxon>
    </lineage>
</organism>
<dbReference type="InterPro" id="IPR002052">
    <property type="entry name" value="DNA_methylase_N6_adenine_CS"/>
</dbReference>
<dbReference type="Pfam" id="PF02384">
    <property type="entry name" value="N6_Mtase"/>
    <property type="match status" value="1"/>
</dbReference>
<keyword evidence="5" id="KW-0680">Restriction system</keyword>
<sequence length="702" mass="80319">MDNGTYNQIVSFIWSIADDCLRDVYVRGKYRDVILPMTVIRRLDAVLEETKEQVLQMKKMLDEAGVLNQTEALCSAAGQAFYNTSPFILKDLKSRAKSQQLKADFIAYLDGFSPNVQEILEKFKFRNQIDTMIEADILGAVIEKFVSPTINLSPNPVLDDKGEVKLPGLDNHTMGLIFEELIRKFNEENNEEAGEHFTPRDVVELMADVIFMPIKDKIKDGTYLCYDGACGTGGMLTIAEERLSELAKEHNKQISIHLYGQEINPETYAIAKADMLLKGDGKEADNIYYGSTLSNDANAAMEFDFMLSNPPYGKSWKTDAERLGGKNNITDPRFVVNFKGDPEFKMIPRVSDGQMLFLANNVAKMKHGTELGSRIAEVHNGSSLFTGDAGQGESNLRRYIIENDYLEAIIALPDNMFYNTGIATYIWVVTNRKEERRKGKVQLIDATNLKSPLRKNLGNKNCELTKEIRQQIMDIYLRFEENEYSKIFNNEEFGYWKITVERPLRLKVEINNEKLESFKQAAEEAKDITAYSLVKDLYIETKKEVYYNYNEFEELLKDIAKRKGEKLPVKRIKLIRKFFTTRDEKAERVVNKVLKKEKEDALNGKFKLGNDIVEFEVDKELTDTEQVPLTYDGGIKKFFENEVLPYAPDAWIDNSKTQIGYEISFTKYFYKPVQLRSIDEIVADLKALEAETEGLLQEIIGG</sequence>
<dbReference type="InterPro" id="IPR051537">
    <property type="entry name" value="DNA_Adenine_Mtase"/>
</dbReference>
<feature type="domain" description="DNA methylase adenine-specific" evidence="7">
    <location>
        <begin position="171"/>
        <end position="492"/>
    </location>
</feature>
<evidence type="ECO:0000259" key="7">
    <source>
        <dbReference type="Pfam" id="PF02384"/>
    </source>
</evidence>
<dbReference type="PANTHER" id="PTHR42933:SF3">
    <property type="entry name" value="TYPE I RESTRICTION ENZYME MJAVIII METHYLASE SUBUNIT"/>
    <property type="match status" value="1"/>
</dbReference>
<dbReference type="PROSITE" id="PS00092">
    <property type="entry name" value="N6_MTASE"/>
    <property type="match status" value="1"/>
</dbReference>
<evidence type="ECO:0000313" key="9">
    <source>
        <dbReference type="EMBL" id="SHK31916.1"/>
    </source>
</evidence>
<dbReference type="EC" id="2.1.1.72" evidence="1"/>
<dbReference type="PANTHER" id="PTHR42933">
    <property type="entry name" value="SLR6095 PROTEIN"/>
    <property type="match status" value="1"/>
</dbReference>
<comment type="catalytic activity">
    <reaction evidence="6">
        <text>a 2'-deoxyadenosine in DNA + S-adenosyl-L-methionine = an N(6)-methyl-2'-deoxyadenosine in DNA + S-adenosyl-L-homocysteine + H(+)</text>
        <dbReference type="Rhea" id="RHEA:15197"/>
        <dbReference type="Rhea" id="RHEA-COMP:12418"/>
        <dbReference type="Rhea" id="RHEA-COMP:12419"/>
        <dbReference type="ChEBI" id="CHEBI:15378"/>
        <dbReference type="ChEBI" id="CHEBI:57856"/>
        <dbReference type="ChEBI" id="CHEBI:59789"/>
        <dbReference type="ChEBI" id="CHEBI:90615"/>
        <dbReference type="ChEBI" id="CHEBI:90616"/>
        <dbReference type="EC" id="2.1.1.72"/>
    </reaction>
</comment>
<dbReference type="EMBL" id="FRAJ01000014">
    <property type="protein sequence ID" value="SHK31916.1"/>
    <property type="molecule type" value="Genomic_DNA"/>
</dbReference>
<dbReference type="InterPro" id="IPR003356">
    <property type="entry name" value="DNA_methylase_A-5"/>
</dbReference>
<dbReference type="Pfam" id="PF12161">
    <property type="entry name" value="HsdM_N"/>
    <property type="match status" value="1"/>
</dbReference>
<evidence type="ECO:0000313" key="10">
    <source>
        <dbReference type="Proteomes" id="UP000184082"/>
    </source>
</evidence>
<reference evidence="9 10" key="1">
    <citation type="submission" date="2016-11" db="EMBL/GenBank/DDBJ databases">
        <authorList>
            <person name="Jaros S."/>
            <person name="Januszkiewicz K."/>
            <person name="Wedrychowicz H."/>
        </authorList>
    </citation>
    <scope>NUCLEOTIDE SEQUENCE [LARGE SCALE GENOMIC DNA]</scope>
    <source>
        <strain evidence="9 10">DSM 14501</strain>
    </source>
</reference>
<feature type="domain" description="N6 adenine-specific DNA methyltransferase N-terminal" evidence="8">
    <location>
        <begin position="10"/>
        <end position="145"/>
    </location>
</feature>
<dbReference type="GO" id="GO:0008170">
    <property type="term" value="F:N-methyltransferase activity"/>
    <property type="evidence" value="ECO:0007669"/>
    <property type="project" value="InterPro"/>
</dbReference>
<keyword evidence="10" id="KW-1185">Reference proteome</keyword>
<evidence type="ECO:0000256" key="6">
    <source>
        <dbReference type="ARBA" id="ARBA00047942"/>
    </source>
</evidence>
<dbReference type="PRINTS" id="PR00507">
    <property type="entry name" value="N12N6MTFRASE"/>
</dbReference>
<evidence type="ECO:0000259" key="8">
    <source>
        <dbReference type="Pfam" id="PF12161"/>
    </source>
</evidence>
<dbReference type="SUPFAM" id="SSF53335">
    <property type="entry name" value="S-adenosyl-L-methionine-dependent methyltransferases"/>
    <property type="match status" value="1"/>
</dbReference>
<accession>A0A1M6RHN5</accession>
<dbReference type="Gene3D" id="3.40.50.150">
    <property type="entry name" value="Vaccinia Virus protein VP39"/>
    <property type="match status" value="1"/>
</dbReference>
<keyword evidence="4" id="KW-0949">S-adenosyl-L-methionine</keyword>
<dbReference type="InterPro" id="IPR022749">
    <property type="entry name" value="D12N6_MeTrfase_N"/>
</dbReference>
<name>A0A1M6RHN5_9FIRM</name>
<dbReference type="GO" id="GO:0009007">
    <property type="term" value="F:site-specific DNA-methyltransferase (adenine-specific) activity"/>
    <property type="evidence" value="ECO:0007669"/>
    <property type="project" value="UniProtKB-EC"/>
</dbReference>
<dbReference type="RefSeq" id="WP_072967748.1">
    <property type="nucleotide sequence ID" value="NZ_FRAJ01000014.1"/>
</dbReference>
<gene>
    <name evidence="9" type="ORF">SAMN02745883_01799</name>
</gene>
<evidence type="ECO:0000256" key="4">
    <source>
        <dbReference type="ARBA" id="ARBA00022691"/>
    </source>
</evidence>
<dbReference type="AlphaFoldDB" id="A0A1M6RHN5"/>
<evidence type="ECO:0000256" key="3">
    <source>
        <dbReference type="ARBA" id="ARBA00022679"/>
    </source>
</evidence>
<dbReference type="GO" id="GO:0009307">
    <property type="term" value="P:DNA restriction-modification system"/>
    <property type="evidence" value="ECO:0007669"/>
    <property type="project" value="UniProtKB-KW"/>
</dbReference>
<keyword evidence="3" id="KW-0808">Transferase</keyword>
<keyword evidence="2" id="KW-0489">Methyltransferase</keyword>
<protein>
    <recommendedName>
        <fullName evidence="1">site-specific DNA-methyltransferase (adenine-specific)</fullName>
        <ecNumber evidence="1">2.1.1.72</ecNumber>
    </recommendedName>
</protein>
<dbReference type="GO" id="GO:0032259">
    <property type="term" value="P:methylation"/>
    <property type="evidence" value="ECO:0007669"/>
    <property type="project" value="UniProtKB-KW"/>
</dbReference>
<dbReference type="Proteomes" id="UP000184082">
    <property type="component" value="Unassembled WGS sequence"/>
</dbReference>
<dbReference type="STRING" id="1121266.SAMN02745883_01799"/>
<dbReference type="InterPro" id="IPR029063">
    <property type="entry name" value="SAM-dependent_MTases_sf"/>
</dbReference>
<evidence type="ECO:0000256" key="1">
    <source>
        <dbReference type="ARBA" id="ARBA00011900"/>
    </source>
</evidence>
<proteinExistence type="predicted"/>
<evidence type="ECO:0000256" key="5">
    <source>
        <dbReference type="ARBA" id="ARBA00022747"/>
    </source>
</evidence>
<evidence type="ECO:0000256" key="2">
    <source>
        <dbReference type="ARBA" id="ARBA00022603"/>
    </source>
</evidence>
<dbReference type="GO" id="GO:0003677">
    <property type="term" value="F:DNA binding"/>
    <property type="evidence" value="ECO:0007669"/>
    <property type="project" value="InterPro"/>
</dbReference>